<dbReference type="Gene3D" id="1.10.630.10">
    <property type="entry name" value="Cytochrome P450"/>
    <property type="match status" value="1"/>
</dbReference>
<dbReference type="SUPFAM" id="SSF48264">
    <property type="entry name" value="Cytochrome P450"/>
    <property type="match status" value="1"/>
</dbReference>
<dbReference type="GO" id="GO:0004497">
    <property type="term" value="F:monooxygenase activity"/>
    <property type="evidence" value="ECO:0007669"/>
    <property type="project" value="InterPro"/>
</dbReference>
<sequence>MSGRWPTTTGTAQDTDGHGNTVPIAVAPHRLPVLGHLVPLLCDPVGFMASLPAHGDLVSIGLGRVTAVVVCDLELIRQMLRKDRIFDKAGHNSTAGES</sequence>
<proteinExistence type="predicted"/>
<dbReference type="GO" id="GO:0005506">
    <property type="term" value="F:iron ion binding"/>
    <property type="evidence" value="ECO:0007669"/>
    <property type="project" value="InterPro"/>
</dbReference>
<evidence type="ECO:0000313" key="2">
    <source>
        <dbReference type="EMBL" id="GEM35912.1"/>
    </source>
</evidence>
<protein>
    <submittedName>
        <fullName evidence="2">Uncharacterized protein</fullName>
    </submittedName>
</protein>
<organism evidence="2 3">
    <name type="scientific">Nocardia ninae NBRC 108245</name>
    <dbReference type="NCBI Taxonomy" id="1210091"/>
    <lineage>
        <taxon>Bacteria</taxon>
        <taxon>Bacillati</taxon>
        <taxon>Actinomycetota</taxon>
        <taxon>Actinomycetes</taxon>
        <taxon>Mycobacteriales</taxon>
        <taxon>Nocardiaceae</taxon>
        <taxon>Nocardia</taxon>
    </lineage>
</organism>
<dbReference type="AlphaFoldDB" id="A0A511M5K2"/>
<name>A0A511M5K2_9NOCA</name>
<feature type="compositionally biased region" description="Polar residues" evidence="1">
    <location>
        <begin position="1"/>
        <end position="14"/>
    </location>
</feature>
<dbReference type="Proteomes" id="UP000321424">
    <property type="component" value="Unassembled WGS sequence"/>
</dbReference>
<dbReference type="EMBL" id="BJXA01000002">
    <property type="protein sequence ID" value="GEM35912.1"/>
    <property type="molecule type" value="Genomic_DNA"/>
</dbReference>
<feature type="region of interest" description="Disordered" evidence="1">
    <location>
        <begin position="1"/>
        <end position="21"/>
    </location>
</feature>
<evidence type="ECO:0000256" key="1">
    <source>
        <dbReference type="SAM" id="MobiDB-lite"/>
    </source>
</evidence>
<keyword evidence="3" id="KW-1185">Reference proteome</keyword>
<comment type="caution">
    <text evidence="2">The sequence shown here is derived from an EMBL/GenBank/DDBJ whole genome shotgun (WGS) entry which is preliminary data.</text>
</comment>
<evidence type="ECO:0000313" key="3">
    <source>
        <dbReference type="Proteomes" id="UP000321424"/>
    </source>
</evidence>
<accession>A0A511M5K2</accession>
<dbReference type="InterPro" id="IPR036396">
    <property type="entry name" value="Cyt_P450_sf"/>
</dbReference>
<gene>
    <name evidence="2" type="ORF">NN4_04310</name>
</gene>
<dbReference type="GO" id="GO:0020037">
    <property type="term" value="F:heme binding"/>
    <property type="evidence" value="ECO:0007669"/>
    <property type="project" value="InterPro"/>
</dbReference>
<reference evidence="2 3" key="1">
    <citation type="submission" date="2019-07" db="EMBL/GenBank/DDBJ databases">
        <title>Whole genome shotgun sequence of Nocardia ninae NBRC 108245.</title>
        <authorList>
            <person name="Hosoyama A."/>
            <person name="Uohara A."/>
            <person name="Ohji S."/>
            <person name="Ichikawa N."/>
        </authorList>
    </citation>
    <scope>NUCLEOTIDE SEQUENCE [LARGE SCALE GENOMIC DNA]</scope>
    <source>
        <strain evidence="2 3">NBRC 108245</strain>
    </source>
</reference>
<dbReference type="GO" id="GO:0016705">
    <property type="term" value="F:oxidoreductase activity, acting on paired donors, with incorporation or reduction of molecular oxygen"/>
    <property type="evidence" value="ECO:0007669"/>
    <property type="project" value="InterPro"/>
</dbReference>